<evidence type="ECO:0000256" key="1">
    <source>
        <dbReference type="SAM" id="MobiDB-lite"/>
    </source>
</evidence>
<dbReference type="PANTHER" id="PTHR17695:SF11">
    <property type="entry name" value="SMALL SUBUNIT PROCESSOME COMPONENT 20 HOMOLOG"/>
    <property type="match status" value="1"/>
</dbReference>
<dbReference type="InterPro" id="IPR011430">
    <property type="entry name" value="UTP20_N"/>
</dbReference>
<dbReference type="EMBL" id="CH991566">
    <property type="protein sequence ID" value="EDQ86381.1"/>
    <property type="molecule type" value="Genomic_DNA"/>
</dbReference>
<dbReference type="InParanoid" id="A9V7X8"/>
<feature type="compositionally biased region" description="Polar residues" evidence="1">
    <location>
        <begin position="979"/>
        <end position="990"/>
    </location>
</feature>
<dbReference type="OMA" id="CYKSCVQ"/>
<feature type="compositionally biased region" description="Acidic residues" evidence="1">
    <location>
        <begin position="994"/>
        <end position="1009"/>
    </location>
</feature>
<sequence length="2820" mass="314531">MAAKFQVLNEEGKNRHRFLSFADQLKRIQNEAIRPLHQVFEEVTEDTTTFFDEALDKWRELNLTSHFESFTRDVRGLSGSLPLLVHHQGKLIDALLHHLTVPKSRALDALLDLTVQLARDLRDEFYQHFDRVFETMLQLLNPSSREDLESNLVKHAFTTLSFLFKFLRAYIVKDLDYFFQTYYHRLLGADSRPFLRQFAAESYAFLLRKVGPERFPDHLKVVFQHVYLQDDAQLAEGVGLTLFELLGTYTTSAHGNEPLQAHVVTALRACFQGILKHVSADVWRNLSQLVLGRAATLRQQLANKPTSRQLAFHLFRLCDVLRTCVHANARSTVVTVTALARLVMDLLETRTSTLQLRAALHLLQGLTLCHPREMAELELWQQTAPVLLQHDRPMLEAEFILDWVEGLWHSRAALALVKQPVADFCGGLIAANARQPITFLTLLGHICEGHDLSLDLRLAPKAEEACFTLLLRAAAALQQQPDLIHERDAQIGDLWICLRVLAQAHDHNDDAKAPLSENRRAQLDTVCKILARHLGAPSTQASRQASGSGVVDLLDGPAMQVEGYACLAAALLLWWRGGAREAPDEALVDWLLQLLGRHGASEALLQAAEIILGDIQATHPGLLSTERLFRLLGRTQKFLSHSLGKQRLLLLRIFGHFEQPQWPNKETKEPCLILERCLEVESIPADVKRHRERRVVLGRLAEQARELPEPVHLAVLHYLFGQYRVNFSLLWADAKAALQVQAGLAPELFWRVARDQQQAVAVLTRTVTTQSLSLLKRGVDVYGQANGVNTKAFASHLEHSVALEGLALALLGRQWLHALAPALHNNLAHLRTGHVPEDAPTPGSSPASFRQLPMTVLQTLEQLAHTEDRVDLTKLQQLVLETLASAPQLVQQHAEPLASDFVQLFTSEYDAVFAGEQRFQDISDQNDALAGIIQAVQPASDEDEDELDTAQADEKEDDLLEDLDTMALRSRSSKAPPAQTATDAASNSPTVPDGDAEAEQEGDASEEPTADAPPRRKEALHGKPVEAVVRQCVFRCMSVRKKVVLASITQFLQLFAVLKRGDALPMSAELQDAFLQVLQRPEEDMQEHALTALYIFKSFRVNVKPYHQQLTLVIRSHRAKLREILQKFNIESQDGVLKAEHRDACIATLHRILLAKMFARRGRSKQYNPRDQRRLVLRYLQGSTQEELLDFVRLVTRPIEDNVDNVLSAEAATTQNSAVDVTRAPPLKRQLGFMAFVTDLVQVLGAHLAPFLPHVMQMLLGILQTTDSLLAQRDLIARRHVAVLKSVRREGLRRIVLIYQTFQRRLLVDYDRDIDRILVSPHLDSFVAEQLQRPSPLMELFTLWSELPTLVDLFTAYNQAVLPTMWAVLSHPHAKPSAVAAVLTVIDNLLPTHDDLKRAKRFERRTADAQNGVTKSDANDADSDGEAADVVEQYRAGVKVEEEEFMRELAAKRAVMTDHVSSLLAHMAAYIFNKYADSAPADTMDETGDSALPSTDPTTAAVASNTALAGVEEDEDDNEDAAEANTDASVPSASNTAVGKTRLKRFAPLDLSILSRLAPFATDADQAVALTRLLMSQLLLPDRLLRVPSKVHILRFALHAFDLFGHAHGHLAALAQVLERSDSAQLRSLAAECIVAGAKFEDMVDVAPVAADVLALQALDGTAAGEVPDYEARVSAFERLRARLETKDVTLSAPALQLLVQGTSHMLCSDDFTLRSIAATLFELLSATAERNPEFYPVLIEGPCLRVLKRGVRADSDAARQQALQLLARLSSMFATTPRFAVLQPLRHHDEEQDFFANMVHIQRIRRIKALTTLQAYLQEHQSSLADDDVATEDTEADAFLQDMLTGFFVPACAHYVFEATKVQESNLVLAATDTIGAMARVLPWSAYAQLLRSYIDQASRKPDLIKTLLRVAVAVLDAFHFDVSDAMVEVEAPAKSNVAASGTGATKATAEAHEADQDDDDEIYTSRQMRSNRTRTGGLTSRNPVLQGLLRVFIPKLNRLLAYKDEEGHDLVRSPVARALVRLFLNLPDQVLRAQLPHVLLKLVAMLRHRHNSLRDEARRVFVDVSVMLGPAYLQALVKELKDGLTRGYQRHVLSYTLHQVLHALQPSFAPGDVDACLDPVMEVVMDDILGLAGEEKDSDEIPNRIKEAKKSNCYETAAVMATFISPGMTIMLLAPIENAMAVTESSRIVNKLRELLRTMGRGLENNAAFTVETSLKLAHYLVRRYLPLSKQGAVKVKDKQLRPESIFIVPPRPSGPQGPQVYFNTNAHLMVALGLQMLLAAFRHNQLDATNEEQLGMLDPFTPLLVDCLFSMHTRILSLTCRIWSHFIVLHGALPSMTKVVPKLTSRMIKLMHRTGESNASTELVQSCAKALGVVLRDVNSAKLSDNQLEVLLSFIREDLETVERQTTAFGLLRTIVTRKLMHPEVYTVMDRVGSVLVQSQSTASRNLACQAFVAFLLNYPLAKKRLVHHLRFLASNLNYEFDTGRLSVVTTLHEVVRRLPDNMVHEYQETFLLPLVQLIASSDVAHTRQVAQLALRALLDRLPHAEQDKICEMANLWLQSEKPALQVAGWQVTSLLIDVYDTRFRTFAPRVIEHAMAVFANAVDEDTDEETDDMQGQDTWQLLYLSLTVLHKLAGSLESVKQTLLSNAELGRHLKSLLGYSHAWVRLASAQCIGGLLANLAPGAVAASVLGDASSTNNKKAVSALGLTTMMEVYDLTYEVRQMVRQLIDLCQHVCGYDMTTMLDEARQTVAAKRQKRKNRENQMQIVNPQAAAARKVKRNLAKRATRRRQVERFKQKSFGGKSVDGIVQAKRAKKHS</sequence>
<dbReference type="GO" id="GO:0032040">
    <property type="term" value="C:small-subunit processome"/>
    <property type="evidence" value="ECO:0000318"/>
    <property type="project" value="GO_Central"/>
</dbReference>
<dbReference type="GO" id="GO:0005730">
    <property type="term" value="C:nucleolus"/>
    <property type="evidence" value="ECO:0000318"/>
    <property type="project" value="GO_Central"/>
</dbReference>
<dbReference type="eggNOG" id="KOG1823">
    <property type="taxonomic scope" value="Eukaryota"/>
</dbReference>
<dbReference type="SUPFAM" id="SSF48371">
    <property type="entry name" value="ARM repeat"/>
    <property type="match status" value="2"/>
</dbReference>
<dbReference type="PANTHER" id="PTHR17695">
    <property type="entry name" value="SMALL SUBUNIT PROCESSOME COMPONENT 20 HOMOLOG"/>
    <property type="match status" value="1"/>
</dbReference>
<dbReference type="Gene3D" id="1.25.10.10">
    <property type="entry name" value="Leucine-rich Repeat Variant"/>
    <property type="match status" value="2"/>
</dbReference>
<dbReference type="Proteomes" id="UP000001357">
    <property type="component" value="Unassembled WGS sequence"/>
</dbReference>
<dbReference type="RefSeq" id="XP_001748771.1">
    <property type="nucleotide sequence ID" value="XM_001748719.1"/>
</dbReference>
<dbReference type="STRING" id="81824.A9V7X8"/>
<dbReference type="KEGG" id="mbr:MONBRDRAFT_11008"/>
<protein>
    <submittedName>
        <fullName evidence="4">Uncharacterized protein</fullName>
    </submittedName>
</protein>
<accession>A9V7X8</accession>
<dbReference type="InterPro" id="IPR016024">
    <property type="entry name" value="ARM-type_fold"/>
</dbReference>
<feature type="region of interest" description="Disordered" evidence="1">
    <location>
        <begin position="1940"/>
        <end position="1979"/>
    </location>
</feature>
<proteinExistence type="predicted"/>
<feature type="domain" description="U3 small nucleolar RNA-associated protein 20" evidence="3">
    <location>
        <begin position="2005"/>
        <end position="2223"/>
    </location>
</feature>
<evidence type="ECO:0000259" key="3">
    <source>
        <dbReference type="Pfam" id="PF20416"/>
    </source>
</evidence>
<dbReference type="InterPro" id="IPR046523">
    <property type="entry name" value="UTP20_dom"/>
</dbReference>
<reference evidence="4 5" key="1">
    <citation type="journal article" date="2008" name="Nature">
        <title>The genome of the choanoflagellate Monosiga brevicollis and the origin of metazoans.</title>
        <authorList>
            <consortium name="JGI Sequencing"/>
            <person name="King N."/>
            <person name="Westbrook M.J."/>
            <person name="Young S.L."/>
            <person name="Kuo A."/>
            <person name="Abedin M."/>
            <person name="Chapman J."/>
            <person name="Fairclough S."/>
            <person name="Hellsten U."/>
            <person name="Isogai Y."/>
            <person name="Letunic I."/>
            <person name="Marr M."/>
            <person name="Pincus D."/>
            <person name="Putnam N."/>
            <person name="Rokas A."/>
            <person name="Wright K.J."/>
            <person name="Zuzow R."/>
            <person name="Dirks W."/>
            <person name="Good M."/>
            <person name="Goodstein D."/>
            <person name="Lemons D."/>
            <person name="Li W."/>
            <person name="Lyons J.B."/>
            <person name="Morris A."/>
            <person name="Nichols S."/>
            <person name="Richter D.J."/>
            <person name="Salamov A."/>
            <person name="Bork P."/>
            <person name="Lim W.A."/>
            <person name="Manning G."/>
            <person name="Miller W.T."/>
            <person name="McGinnis W."/>
            <person name="Shapiro H."/>
            <person name="Tjian R."/>
            <person name="Grigoriev I.V."/>
            <person name="Rokhsar D."/>
        </authorList>
    </citation>
    <scope>NUCLEOTIDE SEQUENCE [LARGE SCALE GENOMIC DNA]</scope>
    <source>
        <strain evidence="5">MX1 / ATCC 50154</strain>
    </source>
</reference>
<organism evidence="4 5">
    <name type="scientific">Monosiga brevicollis</name>
    <name type="common">Choanoflagellate</name>
    <dbReference type="NCBI Taxonomy" id="81824"/>
    <lineage>
        <taxon>Eukaryota</taxon>
        <taxon>Choanoflagellata</taxon>
        <taxon>Craspedida</taxon>
        <taxon>Salpingoecidae</taxon>
        <taxon>Monosiga</taxon>
    </lineage>
</organism>
<dbReference type="FunCoup" id="A9V7X8">
    <property type="interactions" value="1113"/>
</dbReference>
<dbReference type="Pfam" id="PF20416">
    <property type="entry name" value="UTP20"/>
    <property type="match status" value="1"/>
</dbReference>
<feature type="region of interest" description="Disordered" evidence="1">
    <location>
        <begin position="2783"/>
        <end position="2820"/>
    </location>
</feature>
<feature type="compositionally biased region" description="Acidic residues" evidence="1">
    <location>
        <begin position="1511"/>
        <end position="1522"/>
    </location>
</feature>
<feature type="compositionally biased region" description="Low complexity" evidence="1">
    <location>
        <begin position="1940"/>
        <end position="1950"/>
    </location>
</feature>
<name>A9V7X8_MONBE</name>
<gene>
    <name evidence="4" type="ORF">MONBRDRAFT_11008</name>
</gene>
<evidence type="ECO:0000259" key="2">
    <source>
        <dbReference type="Pfam" id="PF07539"/>
    </source>
</evidence>
<feature type="region of interest" description="Disordered" evidence="1">
    <location>
        <begin position="937"/>
        <end position="1019"/>
    </location>
</feature>
<keyword evidence="5" id="KW-1185">Reference proteome</keyword>
<feature type="region of interest" description="Disordered" evidence="1">
    <location>
        <begin position="1510"/>
        <end position="1536"/>
    </location>
</feature>
<feature type="domain" description="U3 small nucleolar RNA-associated protein 20 N-terminal" evidence="2">
    <location>
        <begin position="1045"/>
        <end position="1755"/>
    </location>
</feature>
<dbReference type="InterPro" id="IPR052575">
    <property type="entry name" value="SSU_processome_comp_20"/>
</dbReference>
<feature type="compositionally biased region" description="Acidic residues" evidence="1">
    <location>
        <begin position="954"/>
        <end position="964"/>
    </location>
</feature>
<feature type="compositionally biased region" description="Polar residues" evidence="1">
    <location>
        <begin position="1966"/>
        <end position="1979"/>
    </location>
</feature>
<evidence type="ECO:0000313" key="5">
    <source>
        <dbReference type="Proteomes" id="UP000001357"/>
    </source>
</evidence>
<dbReference type="GO" id="GO:0030686">
    <property type="term" value="C:90S preribosome"/>
    <property type="evidence" value="ECO:0000318"/>
    <property type="project" value="GO_Central"/>
</dbReference>
<evidence type="ECO:0000313" key="4">
    <source>
        <dbReference type="EMBL" id="EDQ86381.1"/>
    </source>
</evidence>
<dbReference type="InterPro" id="IPR011989">
    <property type="entry name" value="ARM-like"/>
</dbReference>
<dbReference type="Pfam" id="PF07539">
    <property type="entry name" value="UTP20_N"/>
    <property type="match status" value="1"/>
</dbReference>
<feature type="region of interest" description="Disordered" evidence="1">
    <location>
        <begin position="1405"/>
        <end position="1427"/>
    </location>
</feature>
<dbReference type="GeneID" id="5894105"/>